<dbReference type="InterPro" id="IPR036397">
    <property type="entry name" value="RNaseH_sf"/>
</dbReference>
<evidence type="ECO:0000256" key="1">
    <source>
        <dbReference type="SAM" id="MobiDB-lite"/>
    </source>
</evidence>
<dbReference type="AlphaFoldDB" id="B0DEF3"/>
<name>B0DEF3_LACBS</name>
<evidence type="ECO:0000313" key="4">
    <source>
        <dbReference type="Proteomes" id="UP000001194"/>
    </source>
</evidence>
<dbReference type="Proteomes" id="UP000001194">
    <property type="component" value="Unassembled WGS sequence"/>
</dbReference>
<feature type="compositionally biased region" description="Acidic residues" evidence="1">
    <location>
        <begin position="32"/>
        <end position="44"/>
    </location>
</feature>
<sequence>MTEQSERSKGKQNPENLPIRTIIPDSASDESTIVEDSDESDEIGVESYSSGETEAEELDPGLECHDEESEEEPQKSPSFPLWFKKALEEKLAIVEKRDSNRTLIFYGTYETFWVPKKAGWFVMIKAKSLEPESLYDFGLFYWDPELLAKIKCLVCKISWLTRHGLQKIPRRCVGLDKCFWMIGARYKCPTCKNPKTGKHTVTFMSWDSSILAALPKALAAEFPVVLTMKSALSSPILALQWSLFQKGLGAKQFSNILTTLHNPGNSKQGKTAVVAISFESHIFVLQISQYTKAGKLPVAIKNILAAPNARVSLTELSALVLGFKLNKDDAIRVSTEWENINLSQDQIMYIAQDAHASKCIYEKLVQLEKYGNVPQNAAPGLPVIIYQEDGQKTIAYGAWSSLNTEENAVVDDIALQTSDKLIAIEIQKFSVPGAIIESHKKKALKDFRPPPFVLIYQLQLDAENPNSTGDSWTGDADLEVHPNSLPETPAQNLEHDPVSTQIGHEALTEYQFQKLMDSVYNLQEQFEARLKSEGSSWDEKFKFQPKSLWKLVRRYIPPPEQLYDLVENIFKTYGPLKDSIAGQPLFSPTAWKSAWNVLKVIQAGYLSDPPGIPLYYQVGLDRKKNGLPVWRCIRGTNFTEGGVHHSIRACFPDSIISSCNAVNRLADSQLHHNLHVGTKNQTGHRFIGHDDIWLYDELQTMIEKTRIHVPLSYRIQGWTNGSLYVDTSEVSGILPIPSILHTKALMQPNIPGVISKSLHQFLAQRQQTQFAVIAVHTVPEKLLFSHLIQTDPFFNRDKQEPDWKTAVQIWNRDHADSKTIFYKTNVAHLATQSQTRSQCKGVEAQIHNPERNTASQIYHAITLPVAQPPTSGKQLDQVYCPVEIIPQGNRKTKNLHRMLV</sequence>
<dbReference type="InParanoid" id="B0DEF3"/>
<dbReference type="Pfam" id="PF20499">
    <property type="entry name" value="DUF6729"/>
    <property type="match status" value="1"/>
</dbReference>
<dbReference type="Gene3D" id="3.30.420.10">
    <property type="entry name" value="Ribonuclease H-like superfamily/Ribonuclease H"/>
    <property type="match status" value="1"/>
</dbReference>
<proteinExistence type="predicted"/>
<dbReference type="GO" id="GO:0003676">
    <property type="term" value="F:nucleic acid binding"/>
    <property type="evidence" value="ECO:0007669"/>
    <property type="project" value="InterPro"/>
</dbReference>
<dbReference type="SUPFAM" id="SSF53098">
    <property type="entry name" value="Ribonuclease H-like"/>
    <property type="match status" value="1"/>
</dbReference>
<protein>
    <submittedName>
        <fullName evidence="3">Predicted protein</fullName>
    </submittedName>
</protein>
<organism evidence="4">
    <name type="scientific">Laccaria bicolor (strain S238N-H82 / ATCC MYA-4686)</name>
    <name type="common">Bicoloured deceiver</name>
    <name type="synonym">Laccaria laccata var. bicolor</name>
    <dbReference type="NCBI Taxonomy" id="486041"/>
    <lineage>
        <taxon>Eukaryota</taxon>
        <taxon>Fungi</taxon>
        <taxon>Dikarya</taxon>
        <taxon>Basidiomycota</taxon>
        <taxon>Agaricomycotina</taxon>
        <taxon>Agaricomycetes</taxon>
        <taxon>Agaricomycetidae</taxon>
        <taxon>Agaricales</taxon>
        <taxon>Agaricineae</taxon>
        <taxon>Hydnangiaceae</taxon>
        <taxon>Laccaria</taxon>
    </lineage>
</organism>
<dbReference type="PANTHER" id="PTHR47773">
    <property type="entry name" value="SI:DKEY-9I5.2-RELATED"/>
    <property type="match status" value="1"/>
</dbReference>
<feature type="region of interest" description="Disordered" evidence="1">
    <location>
        <begin position="1"/>
        <end position="77"/>
    </location>
</feature>
<dbReference type="KEGG" id="lbc:LACBIDRAFT_328290"/>
<dbReference type="HOGENOM" id="CLU_321848_0_0_1"/>
<dbReference type="GeneID" id="6078010"/>
<dbReference type="RefSeq" id="XP_001882297.1">
    <property type="nucleotide sequence ID" value="XM_001882262.1"/>
</dbReference>
<evidence type="ECO:0000313" key="3">
    <source>
        <dbReference type="EMBL" id="EDR06924.1"/>
    </source>
</evidence>
<dbReference type="InterPro" id="IPR012337">
    <property type="entry name" value="RNaseH-like_sf"/>
</dbReference>
<feature type="compositionally biased region" description="Acidic residues" evidence="1">
    <location>
        <begin position="53"/>
        <end position="71"/>
    </location>
</feature>
<dbReference type="OrthoDB" id="1920326at2759"/>
<reference evidence="3 4" key="1">
    <citation type="journal article" date="2008" name="Nature">
        <title>The genome of Laccaria bicolor provides insights into mycorrhizal symbiosis.</title>
        <authorList>
            <person name="Martin F."/>
            <person name="Aerts A."/>
            <person name="Ahren D."/>
            <person name="Brun A."/>
            <person name="Danchin E.G.J."/>
            <person name="Duchaussoy F."/>
            <person name="Gibon J."/>
            <person name="Kohler A."/>
            <person name="Lindquist E."/>
            <person name="Pereda V."/>
            <person name="Salamov A."/>
            <person name="Shapiro H.J."/>
            <person name="Wuyts J."/>
            <person name="Blaudez D."/>
            <person name="Buee M."/>
            <person name="Brokstein P."/>
            <person name="Canbaeck B."/>
            <person name="Cohen D."/>
            <person name="Courty P.E."/>
            <person name="Coutinho P.M."/>
            <person name="Delaruelle C."/>
            <person name="Detter J.C."/>
            <person name="Deveau A."/>
            <person name="DiFazio S."/>
            <person name="Duplessis S."/>
            <person name="Fraissinet-Tachet L."/>
            <person name="Lucic E."/>
            <person name="Frey-Klett P."/>
            <person name="Fourrey C."/>
            <person name="Feussner I."/>
            <person name="Gay G."/>
            <person name="Grimwood J."/>
            <person name="Hoegger P.J."/>
            <person name="Jain P."/>
            <person name="Kilaru S."/>
            <person name="Labbe J."/>
            <person name="Lin Y.C."/>
            <person name="Legue V."/>
            <person name="Le Tacon F."/>
            <person name="Marmeisse R."/>
            <person name="Melayah D."/>
            <person name="Montanini B."/>
            <person name="Muratet M."/>
            <person name="Nehls U."/>
            <person name="Niculita-Hirzel H."/>
            <person name="Oudot-Le Secq M.P."/>
            <person name="Peter M."/>
            <person name="Quesneville H."/>
            <person name="Rajashekar B."/>
            <person name="Reich M."/>
            <person name="Rouhier N."/>
            <person name="Schmutz J."/>
            <person name="Yin T."/>
            <person name="Chalot M."/>
            <person name="Henrissat B."/>
            <person name="Kuees U."/>
            <person name="Lucas S."/>
            <person name="Van de Peer Y."/>
            <person name="Podila G.K."/>
            <person name="Polle A."/>
            <person name="Pukkila P.J."/>
            <person name="Richardson P.M."/>
            <person name="Rouze P."/>
            <person name="Sanders I.R."/>
            <person name="Stajich J.E."/>
            <person name="Tunlid A."/>
            <person name="Tuskan G."/>
            <person name="Grigoriev I.V."/>
        </authorList>
    </citation>
    <scope>NUCLEOTIDE SEQUENCE [LARGE SCALE GENOMIC DNA]</scope>
    <source>
        <strain evidence="4">S238N-H82 / ATCC MYA-4686</strain>
    </source>
</reference>
<dbReference type="PANTHER" id="PTHR47773:SF1">
    <property type="entry name" value="C2H2-TYPE DOMAIN-CONTAINING PROTEIN"/>
    <property type="match status" value="1"/>
</dbReference>
<accession>B0DEF3</accession>
<gene>
    <name evidence="3" type="ORF">LACBIDRAFT_328290</name>
</gene>
<dbReference type="EMBL" id="DS547106">
    <property type="protein sequence ID" value="EDR06924.1"/>
    <property type="molecule type" value="Genomic_DNA"/>
</dbReference>
<keyword evidence="4" id="KW-1185">Reference proteome</keyword>
<evidence type="ECO:0000259" key="2">
    <source>
        <dbReference type="Pfam" id="PF20499"/>
    </source>
</evidence>
<dbReference type="InterPro" id="IPR046616">
    <property type="entry name" value="DUF6729"/>
</dbReference>
<feature type="domain" description="DUF6729" evidence="2">
    <location>
        <begin position="129"/>
        <end position="240"/>
    </location>
</feature>